<dbReference type="InterPro" id="IPR008969">
    <property type="entry name" value="CarboxyPept-like_regulatory"/>
</dbReference>
<feature type="compositionally biased region" description="Polar residues" evidence="1">
    <location>
        <begin position="150"/>
        <end position="161"/>
    </location>
</feature>
<feature type="region of interest" description="Disordered" evidence="1">
    <location>
        <begin position="137"/>
        <end position="161"/>
    </location>
</feature>
<dbReference type="OrthoDB" id="129532at2"/>
<dbReference type="AlphaFoldDB" id="A0A4R1LAQ8"/>
<sequence length="161" mass="17551">MAVRLRRSGAFLAFASLLLAAGTLHAQDQQHRGRKYKPPPPTSHVTVTVIKATNGKPLENAAVIFHPMKDNKDEGNLELKTNEDGKAVIDVIPTGDSLRLQVIASGFQTFGDDYEITGDSKDIVVKMKRPSAQYSIYKQNGDPKAADPNKPQNEQGTAKPQ</sequence>
<evidence type="ECO:0000313" key="4">
    <source>
        <dbReference type="Proteomes" id="UP000295210"/>
    </source>
</evidence>
<organism evidence="3 4">
    <name type="scientific">Acidipila rosea</name>
    <dbReference type="NCBI Taxonomy" id="768535"/>
    <lineage>
        <taxon>Bacteria</taxon>
        <taxon>Pseudomonadati</taxon>
        <taxon>Acidobacteriota</taxon>
        <taxon>Terriglobia</taxon>
        <taxon>Terriglobales</taxon>
        <taxon>Acidobacteriaceae</taxon>
        <taxon>Acidipila</taxon>
    </lineage>
</organism>
<dbReference type="SUPFAM" id="SSF49464">
    <property type="entry name" value="Carboxypeptidase regulatory domain-like"/>
    <property type="match status" value="1"/>
</dbReference>
<proteinExistence type="predicted"/>
<keyword evidence="4" id="KW-1185">Reference proteome</keyword>
<dbReference type="Proteomes" id="UP000295210">
    <property type="component" value="Unassembled WGS sequence"/>
</dbReference>
<accession>A0A4R1LAQ8</accession>
<feature type="chain" id="PRO_5020360446" description="Carboxypeptidase family protein" evidence="2">
    <location>
        <begin position="27"/>
        <end position="161"/>
    </location>
</feature>
<dbReference type="EMBL" id="SMGK01000002">
    <property type="protein sequence ID" value="TCK74003.1"/>
    <property type="molecule type" value="Genomic_DNA"/>
</dbReference>
<keyword evidence="2" id="KW-0732">Signal</keyword>
<evidence type="ECO:0000256" key="2">
    <source>
        <dbReference type="SAM" id="SignalP"/>
    </source>
</evidence>
<dbReference type="RefSeq" id="WP_131994410.1">
    <property type="nucleotide sequence ID" value="NZ_SMGK01000002.1"/>
</dbReference>
<comment type="caution">
    <text evidence="3">The sequence shown here is derived from an EMBL/GenBank/DDBJ whole genome shotgun (WGS) entry which is preliminary data.</text>
</comment>
<evidence type="ECO:0000256" key="1">
    <source>
        <dbReference type="SAM" id="MobiDB-lite"/>
    </source>
</evidence>
<evidence type="ECO:0000313" key="3">
    <source>
        <dbReference type="EMBL" id="TCK74003.1"/>
    </source>
</evidence>
<evidence type="ECO:0008006" key="5">
    <source>
        <dbReference type="Google" id="ProtNLM"/>
    </source>
</evidence>
<protein>
    <recommendedName>
        <fullName evidence="5">Carboxypeptidase family protein</fullName>
    </recommendedName>
</protein>
<name>A0A4R1LAQ8_9BACT</name>
<gene>
    <name evidence="3" type="ORF">C7378_1623</name>
</gene>
<feature type="signal peptide" evidence="2">
    <location>
        <begin position="1"/>
        <end position="26"/>
    </location>
</feature>
<reference evidence="3 4" key="1">
    <citation type="submission" date="2019-03" db="EMBL/GenBank/DDBJ databases">
        <title>Genomic Encyclopedia of Type Strains, Phase IV (KMG-IV): sequencing the most valuable type-strain genomes for metagenomic binning, comparative biology and taxonomic classification.</title>
        <authorList>
            <person name="Goeker M."/>
        </authorList>
    </citation>
    <scope>NUCLEOTIDE SEQUENCE [LARGE SCALE GENOMIC DNA]</scope>
    <source>
        <strain evidence="3 4">DSM 103428</strain>
    </source>
</reference>